<dbReference type="InterPro" id="IPR050135">
    <property type="entry name" value="dGTPase-like"/>
</dbReference>
<dbReference type="SUPFAM" id="SSF109604">
    <property type="entry name" value="HD-domain/PDEase-like"/>
    <property type="match status" value="1"/>
</dbReference>
<protein>
    <submittedName>
        <fullName evidence="2">HD domain-containing protein</fullName>
    </submittedName>
</protein>
<evidence type="ECO:0000313" key="3">
    <source>
        <dbReference type="Proteomes" id="UP001595796"/>
    </source>
</evidence>
<reference evidence="3" key="1">
    <citation type="journal article" date="2019" name="Int. J. Syst. Evol. Microbiol.">
        <title>The Global Catalogue of Microorganisms (GCM) 10K type strain sequencing project: providing services to taxonomists for standard genome sequencing and annotation.</title>
        <authorList>
            <consortium name="The Broad Institute Genomics Platform"/>
            <consortium name="The Broad Institute Genome Sequencing Center for Infectious Disease"/>
            <person name="Wu L."/>
            <person name="Ma J."/>
        </authorList>
    </citation>
    <scope>NUCLEOTIDE SEQUENCE [LARGE SCALE GENOMIC DNA]</scope>
    <source>
        <strain evidence="3">CGMCC 1.16444</strain>
    </source>
</reference>
<dbReference type="PANTHER" id="PTHR11373">
    <property type="entry name" value="DEOXYNUCLEOSIDE TRIPHOSPHATE TRIPHOSPHOHYDROLASE"/>
    <property type="match status" value="1"/>
</dbReference>
<organism evidence="2 3">
    <name type="scientific">Flaviflagellibacter deserti</name>
    <dbReference type="NCBI Taxonomy" id="2267266"/>
    <lineage>
        <taxon>Bacteria</taxon>
        <taxon>Pseudomonadati</taxon>
        <taxon>Pseudomonadota</taxon>
        <taxon>Alphaproteobacteria</taxon>
        <taxon>Hyphomicrobiales</taxon>
        <taxon>Flaviflagellibacter</taxon>
    </lineage>
</organism>
<keyword evidence="3" id="KW-1185">Reference proteome</keyword>
<dbReference type="EMBL" id="JBHSJF010000001">
    <property type="protein sequence ID" value="MFC5066402.1"/>
    <property type="molecule type" value="Genomic_DNA"/>
</dbReference>
<dbReference type="Pfam" id="PF01966">
    <property type="entry name" value="HD"/>
    <property type="match status" value="1"/>
</dbReference>
<evidence type="ECO:0000259" key="1">
    <source>
        <dbReference type="SMART" id="SM00471"/>
    </source>
</evidence>
<comment type="caution">
    <text evidence="2">The sequence shown here is derived from an EMBL/GenBank/DDBJ whole genome shotgun (WGS) entry which is preliminary data.</text>
</comment>
<gene>
    <name evidence="2" type="ORF">ACFPFW_00050</name>
</gene>
<accession>A0ABV9YXY5</accession>
<dbReference type="InterPro" id="IPR006674">
    <property type="entry name" value="HD_domain"/>
</dbReference>
<evidence type="ECO:0000313" key="2">
    <source>
        <dbReference type="EMBL" id="MFC5066402.1"/>
    </source>
</evidence>
<dbReference type="Proteomes" id="UP001595796">
    <property type="component" value="Unassembled WGS sequence"/>
</dbReference>
<sequence length="436" mass="50450">MDKDQRIRDPIHNLIAFSTKRPEDVMLWELVQTAPVQRLRRIKQLGFSEFVYPGATHTRFSHVLGAMQMARRMLDVFERNQQLPADDHPRRRLATLAAALLHDVGHGPYSHVFEEVSSKLELNQSHEAYTLEIIRKSRTAEILDKNNILDETALFFEQESGNDPYQTIISSQLDCDRLDFLMRDRYYTGVRSTAIDLEWLLDSLKISKICVDPIEGIYEYSFVVQKKGVSVVEEFVLSYMKMYQNIYFHKTTRGVQHMASDIIYKTVSEVDQQFNSINSHPLITFFRNKDNQALDNYMNLDDSSVLSLVKLIADANNHPANALANRYLNRDTYKCLDLPSSETGEIRREKASKFIEALRSENIAFFADRLPGKAYKQYDVMDRNFLKNIMVEADGEHEPLGRVSQLVQAIPAKPTRIYFDCSKDRDRAKSIRDKMG</sequence>
<proteinExistence type="predicted"/>
<name>A0ABV9YXY5_9HYPH</name>
<dbReference type="PANTHER" id="PTHR11373:SF4">
    <property type="entry name" value="DEOXYNUCLEOSIDE TRIPHOSPHATE TRIPHOSPHOHYDROLASE SAMHD1"/>
    <property type="match status" value="1"/>
</dbReference>
<dbReference type="CDD" id="cd00077">
    <property type="entry name" value="HDc"/>
    <property type="match status" value="1"/>
</dbReference>
<feature type="domain" description="HD/PDEase" evidence="1">
    <location>
        <begin position="55"/>
        <end position="190"/>
    </location>
</feature>
<dbReference type="Gene3D" id="1.10.3210.10">
    <property type="entry name" value="Hypothetical protein af1432"/>
    <property type="match status" value="1"/>
</dbReference>
<dbReference type="RefSeq" id="WP_114955201.1">
    <property type="nucleotide sequence ID" value="NZ_JBHSJF010000001.1"/>
</dbReference>
<dbReference type="InterPro" id="IPR003607">
    <property type="entry name" value="HD/PDEase_dom"/>
</dbReference>
<dbReference type="SMART" id="SM00471">
    <property type="entry name" value="HDc"/>
    <property type="match status" value="1"/>
</dbReference>